<dbReference type="GO" id="GO:0044183">
    <property type="term" value="F:protein folding chaperone"/>
    <property type="evidence" value="ECO:0007669"/>
    <property type="project" value="InterPro"/>
</dbReference>
<protein>
    <recommendedName>
        <fullName evidence="3">Co-chaperonin GroES</fullName>
    </recommendedName>
    <alternativeName>
        <fullName evidence="3">10 kDa chaperonin</fullName>
    </alternativeName>
    <alternativeName>
        <fullName evidence="3">Chaperonin-10</fullName>
        <shortName evidence="3">Cpn10</shortName>
    </alternativeName>
</protein>
<comment type="subcellular location">
    <subcellularLocation>
        <location evidence="3">Cytoplasm</location>
    </subcellularLocation>
</comment>
<dbReference type="PROSITE" id="PS00681">
    <property type="entry name" value="CHAPERONINS_CPN10"/>
    <property type="match status" value="1"/>
</dbReference>
<dbReference type="HAMAP" id="MF_00580">
    <property type="entry name" value="CH10"/>
    <property type="match status" value="1"/>
</dbReference>
<dbReference type="GO" id="GO:0051082">
    <property type="term" value="F:unfolded protein binding"/>
    <property type="evidence" value="ECO:0007669"/>
    <property type="project" value="TreeGrafter"/>
</dbReference>
<dbReference type="Pfam" id="PF00166">
    <property type="entry name" value="Cpn10"/>
    <property type="match status" value="1"/>
</dbReference>
<dbReference type="NCBIfam" id="NF001527">
    <property type="entry name" value="PRK00364.1-2"/>
    <property type="match status" value="1"/>
</dbReference>
<comment type="caution">
    <text evidence="5">The sequence shown here is derived from an EMBL/GenBank/DDBJ whole genome shotgun (WGS) entry which is preliminary data.</text>
</comment>
<gene>
    <name evidence="3" type="primary">groES</name>
    <name evidence="3" type="synonym">groS</name>
    <name evidence="5" type="ORF">LZ24_01804</name>
</gene>
<dbReference type="InterPro" id="IPR020818">
    <property type="entry name" value="Chaperonin_GroES"/>
</dbReference>
<comment type="similarity">
    <text evidence="1 3 4">Belongs to the GroES chaperonin family.</text>
</comment>
<reference evidence="5 6" key="1">
    <citation type="submission" date="2019-07" db="EMBL/GenBank/DDBJ databases">
        <title>Genome sequencing of 100 strains of the haloalkaliphilic chemolithoautotrophic sulfur-oxidizing bacterium Thioalkalivibrio.</title>
        <authorList>
            <person name="Muyzer G."/>
        </authorList>
    </citation>
    <scope>NUCLEOTIDE SEQUENCE [LARGE SCALE GENOMIC DNA]</scope>
    <source>
        <strain evidence="5 6">ASO4-4</strain>
    </source>
</reference>
<dbReference type="InterPro" id="IPR018369">
    <property type="entry name" value="Chaprnonin_Cpn10_CS"/>
</dbReference>
<evidence type="ECO:0000256" key="4">
    <source>
        <dbReference type="RuleBase" id="RU000535"/>
    </source>
</evidence>
<dbReference type="GO" id="GO:0046872">
    <property type="term" value="F:metal ion binding"/>
    <property type="evidence" value="ECO:0007669"/>
    <property type="project" value="TreeGrafter"/>
</dbReference>
<dbReference type="PRINTS" id="PR00297">
    <property type="entry name" value="CHAPERONIN10"/>
</dbReference>
<dbReference type="FunFam" id="2.30.33.40:FF:000001">
    <property type="entry name" value="10 kDa chaperonin"/>
    <property type="match status" value="1"/>
</dbReference>
<evidence type="ECO:0000256" key="3">
    <source>
        <dbReference type="HAMAP-Rule" id="MF_00580"/>
    </source>
</evidence>
<keyword evidence="3" id="KW-0963">Cytoplasm</keyword>
<organism evidence="5 6">
    <name type="scientific">Desulfobotulus alkaliphilus</name>
    <dbReference type="NCBI Taxonomy" id="622671"/>
    <lineage>
        <taxon>Bacteria</taxon>
        <taxon>Pseudomonadati</taxon>
        <taxon>Thermodesulfobacteriota</taxon>
        <taxon>Desulfobacteria</taxon>
        <taxon>Desulfobacterales</taxon>
        <taxon>Desulfobacteraceae</taxon>
        <taxon>Desulfobotulus</taxon>
    </lineage>
</organism>
<evidence type="ECO:0000313" key="5">
    <source>
        <dbReference type="EMBL" id="TWI71788.1"/>
    </source>
</evidence>
<dbReference type="GO" id="GO:0005737">
    <property type="term" value="C:cytoplasm"/>
    <property type="evidence" value="ECO:0007669"/>
    <property type="project" value="UniProtKB-SubCell"/>
</dbReference>
<dbReference type="InterPro" id="IPR037124">
    <property type="entry name" value="Chaperonin_GroES_sf"/>
</dbReference>
<evidence type="ECO:0000256" key="2">
    <source>
        <dbReference type="ARBA" id="ARBA00023186"/>
    </source>
</evidence>
<dbReference type="PANTHER" id="PTHR10772">
    <property type="entry name" value="10 KDA HEAT SHOCK PROTEIN"/>
    <property type="match status" value="1"/>
</dbReference>
<dbReference type="EMBL" id="VLLC01000012">
    <property type="protein sequence ID" value="TWI71788.1"/>
    <property type="molecule type" value="Genomic_DNA"/>
</dbReference>
<accession>A0A562RRU5</accession>
<name>A0A562RRU5_9BACT</name>
<dbReference type="Proteomes" id="UP000318307">
    <property type="component" value="Unassembled WGS sequence"/>
</dbReference>
<dbReference type="PANTHER" id="PTHR10772:SF58">
    <property type="entry name" value="CO-CHAPERONIN GROES"/>
    <property type="match status" value="1"/>
</dbReference>
<proteinExistence type="inferred from homology"/>
<evidence type="ECO:0000256" key="1">
    <source>
        <dbReference type="ARBA" id="ARBA00006975"/>
    </source>
</evidence>
<dbReference type="NCBIfam" id="NF001533">
    <property type="entry name" value="PRK00364.2-4"/>
    <property type="match status" value="1"/>
</dbReference>
<dbReference type="Gene3D" id="2.30.33.40">
    <property type="entry name" value="GroES chaperonin"/>
    <property type="match status" value="1"/>
</dbReference>
<dbReference type="CDD" id="cd00320">
    <property type="entry name" value="cpn10"/>
    <property type="match status" value="1"/>
</dbReference>
<dbReference type="AlphaFoldDB" id="A0A562RRU5"/>
<evidence type="ECO:0000313" key="6">
    <source>
        <dbReference type="Proteomes" id="UP000318307"/>
    </source>
</evidence>
<dbReference type="SUPFAM" id="SSF50129">
    <property type="entry name" value="GroES-like"/>
    <property type="match status" value="1"/>
</dbReference>
<dbReference type="GO" id="GO:0051087">
    <property type="term" value="F:protein-folding chaperone binding"/>
    <property type="evidence" value="ECO:0007669"/>
    <property type="project" value="TreeGrafter"/>
</dbReference>
<keyword evidence="6" id="KW-1185">Reference proteome</keyword>
<dbReference type="NCBIfam" id="NF001534">
    <property type="entry name" value="PRK00364.2-5"/>
    <property type="match status" value="1"/>
</dbReference>
<dbReference type="SMART" id="SM00883">
    <property type="entry name" value="Cpn10"/>
    <property type="match status" value="1"/>
</dbReference>
<dbReference type="OrthoDB" id="9806791at2"/>
<dbReference type="NCBIfam" id="NF001531">
    <property type="entry name" value="PRK00364.2-2"/>
    <property type="match status" value="1"/>
</dbReference>
<dbReference type="InterPro" id="IPR011032">
    <property type="entry name" value="GroES-like_sf"/>
</dbReference>
<dbReference type="NCBIfam" id="NF001530">
    <property type="entry name" value="PRK00364.1-6"/>
    <property type="match status" value="1"/>
</dbReference>
<comment type="function">
    <text evidence="3 4">Together with the chaperonin GroEL, plays an essential role in assisting protein folding. The GroEL-GroES system forms a nano-cage that allows encapsulation of the non-native substrate proteins and provides a physical environment optimized to promote and accelerate protein folding. GroES binds to the apical surface of the GroEL ring, thereby capping the opening of the GroEL channel.</text>
</comment>
<dbReference type="GO" id="GO:0005524">
    <property type="term" value="F:ATP binding"/>
    <property type="evidence" value="ECO:0007669"/>
    <property type="project" value="InterPro"/>
</dbReference>
<comment type="subunit">
    <text evidence="3">Heptamer of 7 subunits arranged in a ring. Interacts with the chaperonin GroEL.</text>
</comment>
<sequence length="97" mass="10660">MNIRPLFDRIVVKRTEEAKTTKGGIIIPDTAKEKPAEGTVIAVGAGRMNDKGERIPMDIKVGDRVLFSKYGGNEVKMGGEEFLMMSQDDVYAIVDEA</sequence>
<keyword evidence="2 3" id="KW-0143">Chaperone</keyword>
<dbReference type="RefSeq" id="WP_144684672.1">
    <property type="nucleotide sequence ID" value="NZ_VLLC01000012.1"/>
</dbReference>